<dbReference type="EMBL" id="QWEZ01000001">
    <property type="protein sequence ID" value="RRJ83840.1"/>
    <property type="molecule type" value="Genomic_DNA"/>
</dbReference>
<comment type="caution">
    <text evidence="2">The sequence shown here is derived from an EMBL/GenBank/DDBJ whole genome shotgun (WGS) entry which is preliminary data.</text>
</comment>
<sequence length="263" mass="29901">MISRRHFLQYTLLGAAGASFHSEADRLVQTLRFVGASKGHPISYLDDQQQVRGLLPELLYTLIEQVPEVNYQLSLHPWARAQALVKQGAADALCTYPSDERKEFAVFCRHPLFIWSYGYLVYRRQGPEAERLEAATSFEDLASLRMAAERGSSWETDNIPAFINRVYATSQETALHLILLRKTADFCVMNAIQASHYARKHGYQESMAIRPVEFIPNSKIPFHIGVKKDYPNLPTLLDRLDNAIMSPAYQEHREAIMTAQSSL</sequence>
<name>A0A3P3VMJ2_9GAMM</name>
<dbReference type="PANTHER" id="PTHR35936">
    <property type="entry name" value="MEMBRANE-BOUND LYTIC MUREIN TRANSGLYCOSYLASE F"/>
    <property type="match status" value="1"/>
</dbReference>
<proteinExistence type="inferred from homology"/>
<dbReference type="Gene3D" id="3.40.190.10">
    <property type="entry name" value="Periplasmic binding protein-like II"/>
    <property type="match status" value="2"/>
</dbReference>
<evidence type="ECO:0000256" key="1">
    <source>
        <dbReference type="ARBA" id="ARBA00010333"/>
    </source>
</evidence>
<protein>
    <submittedName>
        <fullName evidence="2">Uncharacterized protein</fullName>
    </submittedName>
</protein>
<dbReference type="PANTHER" id="PTHR35936:SF25">
    <property type="entry name" value="ABC TRANSPORTER SUBSTRATE-BINDING PROTEIN"/>
    <property type="match status" value="1"/>
</dbReference>
<evidence type="ECO:0000313" key="3">
    <source>
        <dbReference type="Proteomes" id="UP000280792"/>
    </source>
</evidence>
<organism evidence="2 3">
    <name type="scientific">Aestuariirhabdus litorea</name>
    <dbReference type="NCBI Taxonomy" id="2528527"/>
    <lineage>
        <taxon>Bacteria</taxon>
        <taxon>Pseudomonadati</taxon>
        <taxon>Pseudomonadota</taxon>
        <taxon>Gammaproteobacteria</taxon>
        <taxon>Oceanospirillales</taxon>
        <taxon>Aestuariirhabdaceae</taxon>
        <taxon>Aestuariirhabdus</taxon>
    </lineage>
</organism>
<dbReference type="Proteomes" id="UP000280792">
    <property type="component" value="Unassembled WGS sequence"/>
</dbReference>
<evidence type="ECO:0000313" key="2">
    <source>
        <dbReference type="EMBL" id="RRJ83840.1"/>
    </source>
</evidence>
<dbReference type="InterPro" id="IPR006311">
    <property type="entry name" value="TAT_signal"/>
</dbReference>
<dbReference type="AlphaFoldDB" id="A0A3P3VMJ2"/>
<comment type="similarity">
    <text evidence="1">Belongs to the bacterial solute-binding protein 3 family.</text>
</comment>
<reference evidence="2 3" key="2">
    <citation type="submission" date="2018-12" db="EMBL/GenBank/DDBJ databases">
        <title>Simiduia agarivorans gen. nov., sp. nov., a marine, agarolytic bacterium isolated from shallow coastal water from Keelung, Taiwan.</title>
        <authorList>
            <person name="Shieh W.Y."/>
        </authorList>
    </citation>
    <scope>NUCLEOTIDE SEQUENCE [LARGE SCALE GENOMIC DNA]</scope>
    <source>
        <strain evidence="2 3">GTF-13</strain>
    </source>
</reference>
<accession>A0A3P3VMJ2</accession>
<reference evidence="2 3" key="1">
    <citation type="submission" date="2018-08" db="EMBL/GenBank/DDBJ databases">
        <authorList>
            <person name="Khan S.A."/>
        </authorList>
    </citation>
    <scope>NUCLEOTIDE SEQUENCE [LARGE SCALE GENOMIC DNA]</scope>
    <source>
        <strain evidence="2 3">GTF-13</strain>
    </source>
</reference>
<keyword evidence="3" id="KW-1185">Reference proteome</keyword>
<dbReference type="PROSITE" id="PS51318">
    <property type="entry name" value="TAT"/>
    <property type="match status" value="1"/>
</dbReference>
<gene>
    <name evidence="2" type="ORF">D0544_01605</name>
</gene>
<dbReference type="SUPFAM" id="SSF53850">
    <property type="entry name" value="Periplasmic binding protein-like II"/>
    <property type="match status" value="1"/>
</dbReference>